<proteinExistence type="predicted"/>
<accession>A0A5B9NI78</accession>
<dbReference type="Proteomes" id="UP000324081">
    <property type="component" value="Segment"/>
</dbReference>
<organism evidence="2 4">
    <name type="scientific">Klebsiella phage vB_KpnS_IMGroot</name>
    <dbReference type="NCBI Taxonomy" id="2591375"/>
    <lineage>
        <taxon>Viruses</taxon>
        <taxon>Duplodnaviria</taxon>
        <taxon>Heunggongvirae</taxon>
        <taxon>Uroviricota</taxon>
        <taxon>Caudoviricetes</taxon>
        <taxon>Drexlerviridae</taxon>
        <taxon>Webervirus</taxon>
        <taxon>Webervirus IMGroot</taxon>
    </lineage>
</organism>
<evidence type="ECO:0000256" key="1">
    <source>
        <dbReference type="SAM" id="MobiDB-lite"/>
    </source>
</evidence>
<keyword evidence="4" id="KW-1185">Reference proteome</keyword>
<name>A0A5B9NI78_9CAUD</name>
<reference evidence="3 5" key="2">
    <citation type="submission" date="2020-09" db="EMBL/GenBank/DDBJ databases">
        <authorList>
            <person name="Meek T."/>
            <person name="Sharma R."/>
            <person name="Thurgood T.L."/>
            <person name="Atkinson A.D."/>
            <person name="Fairholm J."/>
            <person name="Brown O.T."/>
            <person name="Loertscher E."/>
            <person name="Arens D.K."/>
            <person name="Kruger J.L."/>
            <person name="Johnson L."/>
            <person name="Thompson D.W."/>
            <person name="Walker J."/>
            <person name="Casjens S.R."/>
            <person name="Grose J.H."/>
        </authorList>
    </citation>
    <scope>NUCLEOTIDE SEQUENCE [LARGE SCALE GENOMIC DNA]</scope>
</reference>
<feature type="region of interest" description="Disordered" evidence="1">
    <location>
        <begin position="1"/>
        <end position="34"/>
    </location>
</feature>
<dbReference type="Proteomes" id="UP000595598">
    <property type="component" value="Segment"/>
</dbReference>
<dbReference type="EMBL" id="MN013076">
    <property type="protein sequence ID" value="QEG12046.1"/>
    <property type="molecule type" value="Genomic_DNA"/>
</dbReference>
<feature type="compositionally biased region" description="Polar residues" evidence="1">
    <location>
        <begin position="1"/>
        <end position="11"/>
    </location>
</feature>
<protein>
    <submittedName>
        <fullName evidence="2">Uncharacterized protein</fullName>
    </submittedName>
</protein>
<evidence type="ECO:0000313" key="4">
    <source>
        <dbReference type="Proteomes" id="UP000324081"/>
    </source>
</evidence>
<sequence length="115" mass="12554">MQSGVNRQNQRGKGMKLYQDQSDPAAPMRLGSEPVSEQDVIDAVINASQAENPSALECVTDDLLLMAFLPDSESYIQHITETGQAVTRPEFVGAPNVLQMMLDSADNIVSLDYPQ</sequence>
<evidence type="ECO:0000313" key="3">
    <source>
        <dbReference type="EMBL" id="QPX75324.1"/>
    </source>
</evidence>
<dbReference type="EMBL" id="MW021765">
    <property type="protein sequence ID" value="QPX75324.1"/>
    <property type="molecule type" value="Genomic_DNA"/>
</dbReference>
<evidence type="ECO:0000313" key="5">
    <source>
        <dbReference type="Proteomes" id="UP000595598"/>
    </source>
</evidence>
<gene>
    <name evidence="2" type="ORF">GROOT_65</name>
</gene>
<reference evidence="2 4" key="1">
    <citation type="submission" date="2019-04" db="EMBL/GenBank/DDBJ databases">
        <authorList>
            <person name="Meek T."/>
            <person name="Sharma R."/>
            <person name="Thurgood T.L."/>
            <person name="Atkinson A.D."/>
            <person name="Fairholm J."/>
            <person name="Brown O."/>
            <person name="Loertscher E."/>
            <person name="Arens D.K."/>
            <person name="Kruger J.L."/>
            <person name="Johnson L."/>
            <person name="Thompson D.W."/>
            <person name="Walker J."/>
            <person name="Casjens S."/>
            <person name="Grose J.H."/>
        </authorList>
    </citation>
    <scope>NUCLEOTIDE SEQUENCE [LARGE SCALE GENOMIC DNA]</scope>
</reference>
<evidence type="ECO:0000313" key="2">
    <source>
        <dbReference type="EMBL" id="QEG12046.1"/>
    </source>
</evidence>